<dbReference type="GO" id="GO:0046654">
    <property type="term" value="P:tetrahydrofolate biosynthetic process"/>
    <property type="evidence" value="ECO:0007669"/>
    <property type="project" value="InterPro"/>
</dbReference>
<dbReference type="GO" id="GO:0005525">
    <property type="term" value="F:GTP binding"/>
    <property type="evidence" value="ECO:0007669"/>
    <property type="project" value="UniProtKB-KW"/>
</dbReference>
<name>A0A9P5TD03_9AGAM</name>
<dbReference type="InterPro" id="IPR020602">
    <property type="entry name" value="GTP_CycHdrlase_I_dom"/>
</dbReference>
<dbReference type="GO" id="GO:0006729">
    <property type="term" value="P:tetrahydrobiopterin biosynthetic process"/>
    <property type="evidence" value="ECO:0007669"/>
    <property type="project" value="TreeGrafter"/>
</dbReference>
<keyword evidence="13" id="KW-1185">Reference proteome</keyword>
<dbReference type="PANTHER" id="PTHR11109">
    <property type="entry name" value="GTP CYCLOHYDROLASE I"/>
    <property type="match status" value="1"/>
</dbReference>
<evidence type="ECO:0000256" key="1">
    <source>
        <dbReference type="ARBA" id="ARBA00005080"/>
    </source>
</evidence>
<comment type="function">
    <text evidence="10">GTP cyclohydrolase 1 is the first enzyme in the biosynthetic pathway leading to folic acid.</text>
</comment>
<comment type="caution">
    <text evidence="12">The sequence shown here is derived from an EMBL/GenBank/DDBJ whole genome shotgun (WGS) entry which is preliminary data.</text>
</comment>
<dbReference type="InterPro" id="IPR043133">
    <property type="entry name" value="GTP-CH-I_C/QueF"/>
</dbReference>
<evidence type="ECO:0000256" key="2">
    <source>
        <dbReference type="ARBA" id="ARBA00008085"/>
    </source>
</evidence>
<dbReference type="AlphaFoldDB" id="A0A9P5TD03"/>
<feature type="domain" description="GTP cyclohydrolase I" evidence="11">
    <location>
        <begin position="44"/>
        <end position="216"/>
    </location>
</feature>
<dbReference type="InterPro" id="IPR018234">
    <property type="entry name" value="GTP_CycHdrlase_I_CS"/>
</dbReference>
<dbReference type="EC" id="3.5.4.16" evidence="3"/>
<dbReference type="EMBL" id="WHVB01000003">
    <property type="protein sequence ID" value="KAF8485088.1"/>
    <property type="molecule type" value="Genomic_DNA"/>
</dbReference>
<dbReference type="GO" id="GO:0005737">
    <property type="term" value="C:cytoplasm"/>
    <property type="evidence" value="ECO:0007669"/>
    <property type="project" value="TreeGrafter"/>
</dbReference>
<dbReference type="NCBIfam" id="TIGR00063">
    <property type="entry name" value="folE"/>
    <property type="match status" value="1"/>
</dbReference>
<dbReference type="PANTHER" id="PTHR11109:SF7">
    <property type="entry name" value="GTP CYCLOHYDROLASE 1"/>
    <property type="match status" value="1"/>
</dbReference>
<evidence type="ECO:0000259" key="11">
    <source>
        <dbReference type="Pfam" id="PF01227"/>
    </source>
</evidence>
<dbReference type="InterPro" id="IPR043134">
    <property type="entry name" value="GTP-CH-I_N"/>
</dbReference>
<comment type="similarity">
    <text evidence="2">Belongs to the GTP cyclohydrolase I family.</text>
</comment>
<dbReference type="Gene3D" id="3.30.1130.10">
    <property type="match status" value="1"/>
</dbReference>
<evidence type="ECO:0000313" key="12">
    <source>
        <dbReference type="EMBL" id="KAF8485088.1"/>
    </source>
</evidence>
<dbReference type="Pfam" id="PF01227">
    <property type="entry name" value="GTP_cyclohydroI"/>
    <property type="match status" value="1"/>
</dbReference>
<dbReference type="CDD" id="cd00642">
    <property type="entry name" value="GTP_cyclohydro1"/>
    <property type="match status" value="1"/>
</dbReference>
<evidence type="ECO:0000256" key="7">
    <source>
        <dbReference type="ARBA" id="ARBA00022909"/>
    </source>
</evidence>
<evidence type="ECO:0000256" key="6">
    <source>
        <dbReference type="ARBA" id="ARBA00022801"/>
    </source>
</evidence>
<dbReference type="GO" id="GO:0008270">
    <property type="term" value="F:zinc ion binding"/>
    <property type="evidence" value="ECO:0007669"/>
    <property type="project" value="TreeGrafter"/>
</dbReference>
<dbReference type="FunFam" id="3.30.1130.10:FF:000012">
    <property type="entry name" value="GTP cyclohydrolase 1"/>
    <property type="match status" value="1"/>
</dbReference>
<evidence type="ECO:0000313" key="13">
    <source>
        <dbReference type="Proteomes" id="UP000759537"/>
    </source>
</evidence>
<dbReference type="InterPro" id="IPR001474">
    <property type="entry name" value="GTP_CycHdrlase_I"/>
</dbReference>
<evidence type="ECO:0000256" key="3">
    <source>
        <dbReference type="ARBA" id="ARBA00012715"/>
    </source>
</evidence>
<dbReference type="SUPFAM" id="SSF55620">
    <property type="entry name" value="Tetrahydrobiopterin biosynthesis enzymes-like"/>
    <property type="match status" value="1"/>
</dbReference>
<dbReference type="PROSITE" id="PS00860">
    <property type="entry name" value="GTP_CYCLOHYDROL_1_2"/>
    <property type="match status" value="1"/>
</dbReference>
<dbReference type="GO" id="GO:0046656">
    <property type="term" value="P:folic acid biosynthetic process"/>
    <property type="evidence" value="ECO:0007669"/>
    <property type="project" value="UniProtKB-KW"/>
</dbReference>
<keyword evidence="7" id="KW-0289">Folate biosynthesis</keyword>
<dbReference type="GO" id="GO:0003934">
    <property type="term" value="F:GTP cyclohydrolase I activity"/>
    <property type="evidence" value="ECO:0007669"/>
    <property type="project" value="UniProtKB-EC"/>
</dbReference>
<dbReference type="FunFam" id="1.10.286.10:FF:000003">
    <property type="entry name" value="GTP cyclohydrolase 1"/>
    <property type="match status" value="1"/>
</dbReference>
<evidence type="ECO:0000256" key="10">
    <source>
        <dbReference type="ARBA" id="ARBA00055676"/>
    </source>
</evidence>
<dbReference type="HAMAP" id="MF_00223">
    <property type="entry name" value="FolE"/>
    <property type="match status" value="1"/>
</dbReference>
<comment type="pathway">
    <text evidence="1">Cofactor biosynthesis; 7,8-dihydroneopterin triphosphate biosynthesis; 7,8-dihydroneopterin triphosphate from GTP: step 1/1.</text>
</comment>
<evidence type="ECO:0000256" key="9">
    <source>
        <dbReference type="ARBA" id="ARBA00030854"/>
    </source>
</evidence>
<gene>
    <name evidence="12" type="ORF">DFH94DRAFT_623326</name>
</gene>
<dbReference type="Proteomes" id="UP000759537">
    <property type="component" value="Unassembled WGS sequence"/>
</dbReference>
<sequence length="218" mass="24295">MTPPRAPNSPLPDVNGLGWPAKATLSRLNASPAENATRQTRLAGAVRTVLECIGEDPDREGLLRTPERYAQALMWMTKGYEEHVINDAVFAEDHDEMVLVRDIDISSLCEHHLVPFTGKIAIAYIPNKLVLGISKLARIAETFSRRLQVQERLTKQVALCVQEAIKPRGVAVVMEATHLCMTMRGVQKPGAITTTSCMLGCFRTQQKTREEFLTLMKR</sequence>
<protein>
    <recommendedName>
        <fullName evidence="4">GTP cyclohydrolase 1</fullName>
        <ecNumber evidence="3">3.5.4.16</ecNumber>
    </recommendedName>
    <alternativeName>
        <fullName evidence="9">GTP cyclohydrolase I</fullName>
    </alternativeName>
</protein>
<organism evidence="12 13">
    <name type="scientific">Russula ochroleuca</name>
    <dbReference type="NCBI Taxonomy" id="152965"/>
    <lineage>
        <taxon>Eukaryota</taxon>
        <taxon>Fungi</taxon>
        <taxon>Dikarya</taxon>
        <taxon>Basidiomycota</taxon>
        <taxon>Agaricomycotina</taxon>
        <taxon>Agaricomycetes</taxon>
        <taxon>Russulales</taxon>
        <taxon>Russulaceae</taxon>
        <taxon>Russula</taxon>
    </lineage>
</organism>
<keyword evidence="5" id="KW-0547">Nucleotide-binding</keyword>
<reference evidence="12" key="2">
    <citation type="journal article" date="2020" name="Nat. Commun.">
        <title>Large-scale genome sequencing of mycorrhizal fungi provides insights into the early evolution of symbiotic traits.</title>
        <authorList>
            <person name="Miyauchi S."/>
            <person name="Kiss E."/>
            <person name="Kuo A."/>
            <person name="Drula E."/>
            <person name="Kohler A."/>
            <person name="Sanchez-Garcia M."/>
            <person name="Morin E."/>
            <person name="Andreopoulos B."/>
            <person name="Barry K.W."/>
            <person name="Bonito G."/>
            <person name="Buee M."/>
            <person name="Carver A."/>
            <person name="Chen C."/>
            <person name="Cichocki N."/>
            <person name="Clum A."/>
            <person name="Culley D."/>
            <person name="Crous P.W."/>
            <person name="Fauchery L."/>
            <person name="Girlanda M."/>
            <person name="Hayes R.D."/>
            <person name="Keri Z."/>
            <person name="LaButti K."/>
            <person name="Lipzen A."/>
            <person name="Lombard V."/>
            <person name="Magnuson J."/>
            <person name="Maillard F."/>
            <person name="Murat C."/>
            <person name="Nolan M."/>
            <person name="Ohm R.A."/>
            <person name="Pangilinan J."/>
            <person name="Pereira M.F."/>
            <person name="Perotto S."/>
            <person name="Peter M."/>
            <person name="Pfister S."/>
            <person name="Riley R."/>
            <person name="Sitrit Y."/>
            <person name="Stielow J.B."/>
            <person name="Szollosi G."/>
            <person name="Zifcakova L."/>
            <person name="Stursova M."/>
            <person name="Spatafora J.W."/>
            <person name="Tedersoo L."/>
            <person name="Vaario L.M."/>
            <person name="Yamada A."/>
            <person name="Yan M."/>
            <person name="Wang P."/>
            <person name="Xu J."/>
            <person name="Bruns T."/>
            <person name="Baldrian P."/>
            <person name="Vilgalys R."/>
            <person name="Dunand C."/>
            <person name="Henrissat B."/>
            <person name="Grigoriev I.V."/>
            <person name="Hibbett D."/>
            <person name="Nagy L.G."/>
            <person name="Martin F.M."/>
        </authorList>
    </citation>
    <scope>NUCLEOTIDE SEQUENCE</scope>
    <source>
        <strain evidence="12">Prilba</strain>
    </source>
</reference>
<dbReference type="Gene3D" id="1.10.286.10">
    <property type="match status" value="1"/>
</dbReference>
<evidence type="ECO:0000256" key="4">
    <source>
        <dbReference type="ARBA" id="ARBA00017272"/>
    </source>
</evidence>
<dbReference type="NCBIfam" id="NF006826">
    <property type="entry name" value="PRK09347.1-3"/>
    <property type="match status" value="1"/>
</dbReference>
<dbReference type="OrthoDB" id="4966at2759"/>
<reference evidence="12" key="1">
    <citation type="submission" date="2019-10" db="EMBL/GenBank/DDBJ databases">
        <authorList>
            <consortium name="DOE Joint Genome Institute"/>
            <person name="Kuo A."/>
            <person name="Miyauchi S."/>
            <person name="Kiss E."/>
            <person name="Drula E."/>
            <person name="Kohler A."/>
            <person name="Sanchez-Garcia M."/>
            <person name="Andreopoulos B."/>
            <person name="Barry K.W."/>
            <person name="Bonito G."/>
            <person name="Buee M."/>
            <person name="Carver A."/>
            <person name="Chen C."/>
            <person name="Cichocki N."/>
            <person name="Clum A."/>
            <person name="Culley D."/>
            <person name="Crous P.W."/>
            <person name="Fauchery L."/>
            <person name="Girlanda M."/>
            <person name="Hayes R."/>
            <person name="Keri Z."/>
            <person name="LaButti K."/>
            <person name="Lipzen A."/>
            <person name="Lombard V."/>
            <person name="Magnuson J."/>
            <person name="Maillard F."/>
            <person name="Morin E."/>
            <person name="Murat C."/>
            <person name="Nolan M."/>
            <person name="Ohm R."/>
            <person name="Pangilinan J."/>
            <person name="Pereira M."/>
            <person name="Perotto S."/>
            <person name="Peter M."/>
            <person name="Riley R."/>
            <person name="Sitrit Y."/>
            <person name="Stielow B."/>
            <person name="Szollosi G."/>
            <person name="Zifcakova L."/>
            <person name="Stursova M."/>
            <person name="Spatafora J.W."/>
            <person name="Tedersoo L."/>
            <person name="Vaario L.-M."/>
            <person name="Yamada A."/>
            <person name="Yan M."/>
            <person name="Wang P."/>
            <person name="Xu J."/>
            <person name="Bruns T."/>
            <person name="Baldrian P."/>
            <person name="Vilgalys R."/>
            <person name="Henrissat B."/>
            <person name="Grigoriev I.V."/>
            <person name="Hibbett D."/>
            <person name="Nagy L.G."/>
            <person name="Martin F.M."/>
        </authorList>
    </citation>
    <scope>NUCLEOTIDE SEQUENCE</scope>
    <source>
        <strain evidence="12">Prilba</strain>
    </source>
</reference>
<accession>A0A9P5TD03</accession>
<keyword evidence="8" id="KW-0342">GTP-binding</keyword>
<dbReference type="PROSITE" id="PS00859">
    <property type="entry name" value="GTP_CYCLOHYDROL_1_1"/>
    <property type="match status" value="1"/>
</dbReference>
<proteinExistence type="inferred from homology"/>
<keyword evidence="6" id="KW-0378">Hydrolase</keyword>
<evidence type="ECO:0000256" key="8">
    <source>
        <dbReference type="ARBA" id="ARBA00023134"/>
    </source>
</evidence>
<dbReference type="NCBIfam" id="NF006825">
    <property type="entry name" value="PRK09347.1-2"/>
    <property type="match status" value="1"/>
</dbReference>
<evidence type="ECO:0000256" key="5">
    <source>
        <dbReference type="ARBA" id="ARBA00022741"/>
    </source>
</evidence>